<dbReference type="AlphaFoldDB" id="A0A183H6R3"/>
<feature type="compositionally biased region" description="Low complexity" evidence="1">
    <location>
        <begin position="17"/>
        <end position="35"/>
    </location>
</feature>
<reference evidence="5" key="1">
    <citation type="submission" date="2016-06" db="UniProtKB">
        <authorList>
            <consortium name="WormBaseParasite"/>
        </authorList>
    </citation>
    <scope>IDENTIFICATION</scope>
</reference>
<reference evidence="3 4" key="2">
    <citation type="submission" date="2018-11" db="EMBL/GenBank/DDBJ databases">
        <authorList>
            <consortium name="Pathogen Informatics"/>
        </authorList>
    </citation>
    <scope>NUCLEOTIDE SEQUENCE [LARGE SCALE GENOMIC DNA]</scope>
</reference>
<dbReference type="EMBL" id="UZAJ01002045">
    <property type="protein sequence ID" value="VDO35551.1"/>
    <property type="molecule type" value="Genomic_DNA"/>
</dbReference>
<proteinExistence type="predicted"/>
<evidence type="ECO:0000256" key="2">
    <source>
        <dbReference type="SAM" id="Phobius"/>
    </source>
</evidence>
<accession>A0A183H6R3</accession>
<feature type="region of interest" description="Disordered" evidence="1">
    <location>
        <begin position="1"/>
        <end position="35"/>
    </location>
</feature>
<protein>
    <submittedName>
        <fullName evidence="5">MFS domain-containing protein</fullName>
    </submittedName>
</protein>
<feature type="transmembrane region" description="Helical" evidence="2">
    <location>
        <begin position="44"/>
        <end position="64"/>
    </location>
</feature>
<keyword evidence="4" id="KW-1185">Reference proteome</keyword>
<gene>
    <name evidence="3" type="ORF">OFLC_LOCUS3175</name>
</gene>
<evidence type="ECO:0000313" key="3">
    <source>
        <dbReference type="EMBL" id="VDO35551.1"/>
    </source>
</evidence>
<organism evidence="5">
    <name type="scientific">Onchocerca flexuosa</name>
    <dbReference type="NCBI Taxonomy" id="387005"/>
    <lineage>
        <taxon>Eukaryota</taxon>
        <taxon>Metazoa</taxon>
        <taxon>Ecdysozoa</taxon>
        <taxon>Nematoda</taxon>
        <taxon>Chromadorea</taxon>
        <taxon>Rhabditida</taxon>
        <taxon>Spirurina</taxon>
        <taxon>Spiruromorpha</taxon>
        <taxon>Filarioidea</taxon>
        <taxon>Onchocercidae</taxon>
        <taxon>Onchocerca</taxon>
    </lineage>
</organism>
<keyword evidence="2" id="KW-1133">Transmembrane helix</keyword>
<sequence length="86" mass="9483">MLEVETSASEPLILHPDINNNNNNNSSCDNNDNNSSINSQKPEYFVAIIFALVILFSSLYLRGLPSARVPQLRSRLIAAAVTGNFF</sequence>
<keyword evidence="2" id="KW-0812">Transmembrane</keyword>
<evidence type="ECO:0000313" key="5">
    <source>
        <dbReference type="WBParaSite" id="OFLC_0000317401-mRNA-1"/>
    </source>
</evidence>
<dbReference type="WBParaSite" id="OFLC_0000317401-mRNA-1">
    <property type="protein sequence ID" value="OFLC_0000317401-mRNA-1"/>
    <property type="gene ID" value="OFLC_0000317401"/>
</dbReference>
<evidence type="ECO:0000256" key="1">
    <source>
        <dbReference type="SAM" id="MobiDB-lite"/>
    </source>
</evidence>
<evidence type="ECO:0000313" key="4">
    <source>
        <dbReference type="Proteomes" id="UP000267606"/>
    </source>
</evidence>
<dbReference type="Proteomes" id="UP000267606">
    <property type="component" value="Unassembled WGS sequence"/>
</dbReference>
<keyword evidence="2" id="KW-0472">Membrane</keyword>
<name>A0A183H6R3_9BILA</name>